<dbReference type="GO" id="GO:0005634">
    <property type="term" value="C:nucleus"/>
    <property type="evidence" value="ECO:0000318"/>
    <property type="project" value="GO_Central"/>
</dbReference>
<dbReference type="KEGG" id="tad:TRIADDRAFT_58473"/>
<keyword evidence="3" id="KW-1185">Reference proteome</keyword>
<dbReference type="PhylomeDB" id="B3S2T4"/>
<evidence type="ECO:0000256" key="1">
    <source>
        <dbReference type="SAM" id="Coils"/>
    </source>
</evidence>
<dbReference type="GO" id="GO:0005737">
    <property type="term" value="C:cytoplasm"/>
    <property type="evidence" value="ECO:0000318"/>
    <property type="project" value="GO_Central"/>
</dbReference>
<dbReference type="PANTHER" id="PTHR35155">
    <property type="entry name" value="SPERMATOGENESIS-ASSOCIATED PROTEIN 24"/>
    <property type="match status" value="1"/>
</dbReference>
<dbReference type="OrthoDB" id="10047985at2759"/>
<dbReference type="GeneID" id="6755924"/>
<protein>
    <recommendedName>
        <fullName evidence="4">Spermatogenesis-associated protein 24</fullName>
    </recommendedName>
</protein>
<evidence type="ECO:0008006" key="4">
    <source>
        <dbReference type="Google" id="ProtNLM"/>
    </source>
</evidence>
<dbReference type="FunCoup" id="B3S2T4">
    <property type="interactions" value="172"/>
</dbReference>
<dbReference type="GO" id="GO:0003677">
    <property type="term" value="F:DNA binding"/>
    <property type="evidence" value="ECO:0000318"/>
    <property type="project" value="GO_Central"/>
</dbReference>
<reference evidence="2 3" key="1">
    <citation type="journal article" date="2008" name="Nature">
        <title>The Trichoplax genome and the nature of placozoans.</title>
        <authorList>
            <person name="Srivastava M."/>
            <person name="Begovic E."/>
            <person name="Chapman J."/>
            <person name="Putnam N.H."/>
            <person name="Hellsten U."/>
            <person name="Kawashima T."/>
            <person name="Kuo A."/>
            <person name="Mitros T."/>
            <person name="Salamov A."/>
            <person name="Carpenter M.L."/>
            <person name="Signorovitch A.Y."/>
            <person name="Moreno M.A."/>
            <person name="Kamm K."/>
            <person name="Grimwood J."/>
            <person name="Schmutz J."/>
            <person name="Shapiro H."/>
            <person name="Grigoriev I.V."/>
            <person name="Buss L.W."/>
            <person name="Schierwater B."/>
            <person name="Dellaporta S.L."/>
            <person name="Rokhsar D.S."/>
        </authorList>
    </citation>
    <scope>NUCLEOTIDE SEQUENCE [LARGE SCALE GENOMIC DNA]</scope>
    <source>
        <strain evidence="2 3">Grell-BS-1999</strain>
    </source>
</reference>
<dbReference type="EMBL" id="DS985248">
    <property type="protein sequence ID" value="EDV22675.1"/>
    <property type="molecule type" value="Genomic_DNA"/>
</dbReference>
<dbReference type="Proteomes" id="UP000009022">
    <property type="component" value="Unassembled WGS sequence"/>
</dbReference>
<accession>B3S2T4</accession>
<dbReference type="CTD" id="6755924"/>
<proteinExistence type="predicted"/>
<dbReference type="RefSeq" id="XP_002114541.1">
    <property type="nucleotide sequence ID" value="XM_002114505.1"/>
</dbReference>
<dbReference type="InterPro" id="IPR029176">
    <property type="entry name" value="SPATA24"/>
</dbReference>
<sequence length="189" mass="21571">MDDYGIFYPNSKSLQQLQVPTNRMARTKPFKIVSFQIMDACGICQKILTKKAKQNEEVEHAKTKSLLAKESEKLDFALGEINILNKQLQREKDAFEEAFGDVQEKAAQEFATADQLKSKCSEMAIVCNRQEDSIGAKEIKIRELKARLAKQREAHRLQLSEMAIKMQQEVYMSKRSLQGGTTFHGSENH</sequence>
<dbReference type="PANTHER" id="PTHR35155:SF1">
    <property type="entry name" value="SPERMATOGENESIS-ASSOCIATED PROTEIN 24"/>
    <property type="match status" value="1"/>
</dbReference>
<name>B3S2T4_TRIAD</name>
<evidence type="ECO:0000313" key="2">
    <source>
        <dbReference type="EMBL" id="EDV22675.1"/>
    </source>
</evidence>
<dbReference type="OMA" id="NRMARTK"/>
<dbReference type="HOGENOM" id="CLU_1436160_0_0_1"/>
<keyword evidence="1" id="KW-0175">Coiled coil</keyword>
<evidence type="ECO:0000313" key="3">
    <source>
        <dbReference type="Proteomes" id="UP000009022"/>
    </source>
</evidence>
<dbReference type="AlphaFoldDB" id="B3S2T4"/>
<dbReference type="eggNOG" id="ENOG502S3HF">
    <property type="taxonomic scope" value="Eukaryota"/>
</dbReference>
<dbReference type="STRING" id="10228.B3S2T4"/>
<dbReference type="InParanoid" id="B3S2T4"/>
<organism evidence="2 3">
    <name type="scientific">Trichoplax adhaerens</name>
    <name type="common">Trichoplax reptans</name>
    <dbReference type="NCBI Taxonomy" id="10228"/>
    <lineage>
        <taxon>Eukaryota</taxon>
        <taxon>Metazoa</taxon>
        <taxon>Placozoa</taxon>
        <taxon>Uniplacotomia</taxon>
        <taxon>Trichoplacea</taxon>
        <taxon>Trichoplacidae</taxon>
        <taxon>Trichoplax</taxon>
    </lineage>
</organism>
<feature type="coiled-coil region" evidence="1">
    <location>
        <begin position="67"/>
        <end position="105"/>
    </location>
</feature>
<gene>
    <name evidence="2" type="ORF">TRIADDRAFT_58473</name>
</gene>
<dbReference type="Pfam" id="PF15175">
    <property type="entry name" value="SPATA24"/>
    <property type="match status" value="1"/>
</dbReference>